<keyword evidence="1" id="KW-0472">Membrane</keyword>
<dbReference type="EMBL" id="CP049742">
    <property type="protein sequence ID" value="QPC46148.1"/>
    <property type="molecule type" value="Genomic_DNA"/>
</dbReference>
<proteinExistence type="predicted"/>
<dbReference type="PANTHER" id="PTHR37814">
    <property type="entry name" value="CONSERVED MEMBRANE PROTEIN"/>
    <property type="match status" value="1"/>
</dbReference>
<accession>A0A7S8HEV3</accession>
<dbReference type="GO" id="GO:0016020">
    <property type="term" value="C:membrane"/>
    <property type="evidence" value="ECO:0007669"/>
    <property type="project" value="InterPro"/>
</dbReference>
<feature type="transmembrane region" description="Helical" evidence="1">
    <location>
        <begin position="36"/>
        <end position="56"/>
    </location>
</feature>
<feature type="transmembrane region" description="Helical" evidence="1">
    <location>
        <begin position="317"/>
        <end position="338"/>
    </location>
</feature>
<feature type="transmembrane region" description="Helical" evidence="1">
    <location>
        <begin position="294"/>
        <end position="311"/>
    </location>
</feature>
<protein>
    <submittedName>
        <fullName evidence="2">GerAB/ArcD/ProY family transporter</fullName>
    </submittedName>
</protein>
<dbReference type="GO" id="GO:0009847">
    <property type="term" value="P:spore germination"/>
    <property type="evidence" value="ECO:0007669"/>
    <property type="project" value="InterPro"/>
</dbReference>
<sequence>MRKWFTSIQVAAVYVGTVVGAGFATGREIIEFFTQYGFIGIIGVAIAGILFIHLGTKMMILARRIQATSYEQFMTHIFGNIFGQVMNLLLLVMLIGVMAVMLSGAGAVFQEQLQYSKQIGVWLTMLLAFIVMIVGTRGLVYVNTVVVPIMIFLAIMLFVHAIGQPLFLEQNLVVPVIGEGWRALLSPFSYAALNLILAQAVLVPLATEVDDEEVIKRGGWLGGVFLTLILLGSHMTLSIIPDVTSYEIPMAVAMSSFLLAFYGFYMVVIYGEVFTSIIGSLYGLEKQLLPYVRIPRLFIQAGLLLVAYFISFFDYSLLLSILYPIFGYVSLLFLVLLWRNKEV</sequence>
<organism evidence="2 3">
    <name type="scientific">Mangrovibacillus cuniculi</name>
    <dbReference type="NCBI Taxonomy" id="2593652"/>
    <lineage>
        <taxon>Bacteria</taxon>
        <taxon>Bacillati</taxon>
        <taxon>Bacillota</taxon>
        <taxon>Bacilli</taxon>
        <taxon>Bacillales</taxon>
        <taxon>Bacillaceae</taxon>
        <taxon>Mangrovibacillus</taxon>
    </lineage>
</organism>
<feature type="transmembrane region" description="Helical" evidence="1">
    <location>
        <begin position="147"/>
        <end position="168"/>
    </location>
</feature>
<gene>
    <name evidence="2" type="ORF">G8O30_03830</name>
</gene>
<dbReference type="AlphaFoldDB" id="A0A7S8HEV3"/>
<feature type="transmembrane region" description="Helical" evidence="1">
    <location>
        <begin position="77"/>
        <end position="99"/>
    </location>
</feature>
<reference evidence="2 3" key="1">
    <citation type="submission" date="2019-07" db="EMBL/GenBank/DDBJ databases">
        <title>Genome sequence of 2 isolates from Red Sea Mangroves.</title>
        <authorList>
            <person name="Sefrji F."/>
            <person name="Michoud G."/>
            <person name="Merlino G."/>
            <person name="Daffonchio D."/>
        </authorList>
    </citation>
    <scope>NUCLEOTIDE SEQUENCE [LARGE SCALE GENOMIC DNA]</scope>
    <source>
        <strain evidence="2 3">R1DC41</strain>
    </source>
</reference>
<keyword evidence="1" id="KW-0812">Transmembrane</keyword>
<keyword evidence="1" id="KW-1133">Transmembrane helix</keyword>
<evidence type="ECO:0000313" key="2">
    <source>
        <dbReference type="EMBL" id="QPC46148.1"/>
    </source>
</evidence>
<dbReference type="Pfam" id="PF03845">
    <property type="entry name" value="Spore_permease"/>
    <property type="match status" value="1"/>
</dbReference>
<feature type="transmembrane region" description="Helical" evidence="1">
    <location>
        <begin position="219"/>
        <end position="240"/>
    </location>
</feature>
<keyword evidence="3" id="KW-1185">Reference proteome</keyword>
<dbReference type="KEGG" id="mcui:G8O30_03830"/>
<feature type="transmembrane region" description="Helical" evidence="1">
    <location>
        <begin position="188"/>
        <end position="207"/>
    </location>
</feature>
<dbReference type="PANTHER" id="PTHR37814:SF1">
    <property type="entry name" value="MEMBRANE PROTEIN"/>
    <property type="match status" value="1"/>
</dbReference>
<feature type="transmembrane region" description="Helical" evidence="1">
    <location>
        <begin position="119"/>
        <end position="140"/>
    </location>
</feature>
<dbReference type="Proteomes" id="UP000593626">
    <property type="component" value="Chromosome"/>
</dbReference>
<name>A0A7S8HEV3_9BACI</name>
<evidence type="ECO:0000313" key="3">
    <source>
        <dbReference type="Proteomes" id="UP000593626"/>
    </source>
</evidence>
<evidence type="ECO:0000256" key="1">
    <source>
        <dbReference type="SAM" id="Phobius"/>
    </source>
</evidence>
<dbReference type="InterPro" id="IPR038728">
    <property type="entry name" value="YkvI-like"/>
</dbReference>
<dbReference type="InterPro" id="IPR004761">
    <property type="entry name" value="Spore_GerAB"/>
</dbReference>
<feature type="transmembrane region" description="Helical" evidence="1">
    <location>
        <begin position="260"/>
        <end position="282"/>
    </location>
</feature>
<dbReference type="RefSeq" id="WP_239673671.1">
    <property type="nucleotide sequence ID" value="NZ_CP049742.1"/>
</dbReference>